<comment type="caution">
    <text evidence="1">The sequence shown here is derived from an EMBL/GenBank/DDBJ whole genome shotgun (WGS) entry which is preliminary data.</text>
</comment>
<dbReference type="EMBL" id="JAVIIV010000010">
    <property type="protein sequence ID" value="MDX8486793.1"/>
    <property type="molecule type" value="Genomic_DNA"/>
</dbReference>
<keyword evidence="2" id="KW-1185">Reference proteome</keyword>
<organism evidence="1 2">
    <name type="scientific">Mesorhizobium humile</name>
    <dbReference type="NCBI Taxonomy" id="3072313"/>
    <lineage>
        <taxon>Bacteria</taxon>
        <taxon>Pseudomonadati</taxon>
        <taxon>Pseudomonadota</taxon>
        <taxon>Alphaproteobacteria</taxon>
        <taxon>Hyphomicrobiales</taxon>
        <taxon>Phyllobacteriaceae</taxon>
        <taxon>Mesorhizobium</taxon>
    </lineage>
</organism>
<gene>
    <name evidence="1" type="ORF">RFM52_16430</name>
</gene>
<dbReference type="Proteomes" id="UP001280156">
    <property type="component" value="Unassembled WGS sequence"/>
</dbReference>
<accession>A0ABU4YIL8</accession>
<name>A0ABU4YIL8_9HYPH</name>
<sequence length="44" mass="4772">MAASGLLDTENAHLSVLTEIRGETVPELVEKRPAIDVKVVARNE</sequence>
<reference evidence="1 2" key="1">
    <citation type="submission" date="2023-08" db="EMBL/GenBank/DDBJ databases">
        <title>Implementing the SeqCode for naming new Mesorhizobium species isolated from Vachellia karroo root nodules.</title>
        <authorList>
            <person name="Van Lill M."/>
        </authorList>
    </citation>
    <scope>NUCLEOTIDE SEQUENCE [LARGE SCALE GENOMIC DNA]</scope>
    <source>
        <strain evidence="1 2">VK2B</strain>
    </source>
</reference>
<evidence type="ECO:0000313" key="2">
    <source>
        <dbReference type="Proteomes" id="UP001280156"/>
    </source>
</evidence>
<evidence type="ECO:0000313" key="1">
    <source>
        <dbReference type="EMBL" id="MDX8486793.1"/>
    </source>
</evidence>
<protein>
    <submittedName>
        <fullName evidence="1">Uncharacterized protein</fullName>
    </submittedName>
</protein>
<proteinExistence type="predicted"/>